<organism evidence="1 2">
    <name type="scientific">Magnetospirillum aberrantis SpK</name>
    <dbReference type="NCBI Taxonomy" id="908842"/>
    <lineage>
        <taxon>Bacteria</taxon>
        <taxon>Pseudomonadati</taxon>
        <taxon>Pseudomonadota</taxon>
        <taxon>Alphaproteobacteria</taxon>
        <taxon>Rhodospirillales</taxon>
        <taxon>Rhodospirillaceae</taxon>
        <taxon>Magnetospirillum</taxon>
    </lineage>
</organism>
<gene>
    <name evidence="1" type="ORF">G4223_03665</name>
</gene>
<reference evidence="1 2" key="1">
    <citation type="submission" date="2020-02" db="EMBL/GenBank/DDBJ databases">
        <authorList>
            <person name="Dziuba M."/>
            <person name="Kuznetsov B."/>
            <person name="Mardanov A."/>
            <person name="Ravin N."/>
            <person name="Grouzdev D."/>
        </authorList>
    </citation>
    <scope>NUCLEOTIDE SEQUENCE [LARGE SCALE GENOMIC DNA]</scope>
    <source>
        <strain evidence="1 2">SpK</strain>
    </source>
</reference>
<sequence>MARAKGVVAEILTGGASLNATVTALASKPETAWMAQVAGGAGSPRPLG</sequence>
<dbReference type="Proteomes" id="UP000480684">
    <property type="component" value="Unassembled WGS sequence"/>
</dbReference>
<protein>
    <submittedName>
        <fullName evidence="1">Uncharacterized protein</fullName>
    </submittedName>
</protein>
<dbReference type="EMBL" id="JAAIYP010000023">
    <property type="protein sequence ID" value="NFV79205.1"/>
    <property type="molecule type" value="Genomic_DNA"/>
</dbReference>
<keyword evidence="2" id="KW-1185">Reference proteome</keyword>
<dbReference type="AlphaFoldDB" id="A0A7C9QS35"/>
<evidence type="ECO:0000313" key="1">
    <source>
        <dbReference type="EMBL" id="NFV79205.1"/>
    </source>
</evidence>
<feature type="non-terminal residue" evidence="1">
    <location>
        <position position="48"/>
    </location>
</feature>
<accession>A0A7C9QS35</accession>
<name>A0A7C9QS35_9PROT</name>
<comment type="caution">
    <text evidence="1">The sequence shown here is derived from an EMBL/GenBank/DDBJ whole genome shotgun (WGS) entry which is preliminary data.</text>
</comment>
<evidence type="ECO:0000313" key="2">
    <source>
        <dbReference type="Proteomes" id="UP000480684"/>
    </source>
</evidence>
<proteinExistence type="predicted"/>